<dbReference type="PANTHER" id="PTHR10629:SF52">
    <property type="entry name" value="DNA (CYTOSINE-5)-METHYLTRANSFERASE 1"/>
    <property type="match status" value="1"/>
</dbReference>
<evidence type="ECO:0000256" key="3">
    <source>
        <dbReference type="ARBA" id="ARBA00022691"/>
    </source>
</evidence>
<dbReference type="Gene3D" id="3.40.50.150">
    <property type="entry name" value="Vaccinia Virus protein VP39"/>
    <property type="match status" value="1"/>
</dbReference>
<sequence length="309" mass="34410">MKTVDLFAGCGGMSLGFMQAGFDVVAAVDNWRPAINTYQQNFIHPIYDLDLAQISAAVSLIKSYAPELVIGGPPCQDFSSAGKRDESLGRADLTLDFAKIILAIQPAWVIMENVERARLSKIHQQACAMLHDGGYSLAQIVLDASLCGVPQLRKRTFVIGHRHGSIADFVNVLQQQLAKQPLTVRDYFGDSLGTNYYYRHPRTYARRAIFSVDEPSPTIRGVNRPIPKTYQMHPNDAGDVALARPLTTKERSLIQTFPFDFKFVGTKSEQEQMIGNAVPVNLAFFLATNLRAYLNQPRIQQLSLLPSFF</sequence>
<evidence type="ECO:0000313" key="8">
    <source>
        <dbReference type="EMBL" id="GAA5530655.1"/>
    </source>
</evidence>
<name>A0ABP9X5H0_9CHLR</name>
<keyword evidence="9" id="KW-1185">Reference proteome</keyword>
<organism evidence="8 9">
    <name type="scientific">Herpetosiphon gulosus</name>
    <dbReference type="NCBI Taxonomy" id="1973496"/>
    <lineage>
        <taxon>Bacteria</taxon>
        <taxon>Bacillati</taxon>
        <taxon>Chloroflexota</taxon>
        <taxon>Chloroflexia</taxon>
        <taxon>Herpetosiphonales</taxon>
        <taxon>Herpetosiphonaceae</taxon>
        <taxon>Herpetosiphon</taxon>
    </lineage>
</organism>
<evidence type="ECO:0000256" key="7">
    <source>
        <dbReference type="RuleBase" id="RU000417"/>
    </source>
</evidence>
<reference evidence="8 9" key="1">
    <citation type="submission" date="2024-02" db="EMBL/GenBank/DDBJ databases">
        <title>Herpetosiphon gulosus NBRC 112829.</title>
        <authorList>
            <person name="Ichikawa N."/>
            <person name="Katano-Makiyama Y."/>
            <person name="Hidaka K."/>
        </authorList>
    </citation>
    <scope>NUCLEOTIDE SEQUENCE [LARGE SCALE GENOMIC DNA]</scope>
    <source>
        <strain evidence="8 9">NBRC 112829</strain>
    </source>
</reference>
<dbReference type="GO" id="GO:0032259">
    <property type="term" value="P:methylation"/>
    <property type="evidence" value="ECO:0007669"/>
    <property type="project" value="UniProtKB-KW"/>
</dbReference>
<evidence type="ECO:0000256" key="2">
    <source>
        <dbReference type="ARBA" id="ARBA00022679"/>
    </source>
</evidence>
<comment type="caution">
    <text evidence="8">The sequence shown here is derived from an EMBL/GenBank/DDBJ whole genome shotgun (WGS) entry which is preliminary data.</text>
</comment>
<dbReference type="PANTHER" id="PTHR10629">
    <property type="entry name" value="CYTOSINE-SPECIFIC METHYLTRANSFERASE"/>
    <property type="match status" value="1"/>
</dbReference>
<protein>
    <recommendedName>
        <fullName evidence="7">Cytosine-specific methyltransferase</fullName>
        <ecNumber evidence="7">2.1.1.37</ecNumber>
    </recommendedName>
</protein>
<dbReference type="PROSITE" id="PS00094">
    <property type="entry name" value="C5_MTASE_1"/>
    <property type="match status" value="1"/>
</dbReference>
<dbReference type="InterPro" id="IPR031303">
    <property type="entry name" value="C5_meth_CS"/>
</dbReference>
<dbReference type="PROSITE" id="PS00095">
    <property type="entry name" value="C5_MTASE_2"/>
    <property type="match status" value="1"/>
</dbReference>
<evidence type="ECO:0000256" key="6">
    <source>
        <dbReference type="RuleBase" id="RU000416"/>
    </source>
</evidence>
<dbReference type="Gene3D" id="3.90.120.10">
    <property type="entry name" value="DNA Methylase, subunit A, domain 2"/>
    <property type="match status" value="1"/>
</dbReference>
<feature type="active site" evidence="5">
    <location>
        <position position="75"/>
    </location>
</feature>
<gene>
    <name evidence="8" type="primary">haeIIIM</name>
    <name evidence="8" type="ORF">Hgul01_04475</name>
</gene>
<dbReference type="SUPFAM" id="SSF53335">
    <property type="entry name" value="S-adenosyl-L-methionine-dependent methyltransferases"/>
    <property type="match status" value="1"/>
</dbReference>
<dbReference type="InterPro" id="IPR001525">
    <property type="entry name" value="C5_MeTfrase"/>
</dbReference>
<accession>A0ABP9X5H0</accession>
<keyword evidence="2 5" id="KW-0808">Transferase</keyword>
<proteinExistence type="inferred from homology"/>
<dbReference type="EMBL" id="BAABRU010000021">
    <property type="protein sequence ID" value="GAA5530655.1"/>
    <property type="molecule type" value="Genomic_DNA"/>
</dbReference>
<keyword evidence="3 5" id="KW-0949">S-adenosyl-L-methionine</keyword>
<comment type="catalytic activity">
    <reaction evidence="7">
        <text>a 2'-deoxycytidine in DNA + S-adenosyl-L-methionine = a 5-methyl-2'-deoxycytidine in DNA + S-adenosyl-L-homocysteine + H(+)</text>
        <dbReference type="Rhea" id="RHEA:13681"/>
        <dbReference type="Rhea" id="RHEA-COMP:11369"/>
        <dbReference type="Rhea" id="RHEA-COMP:11370"/>
        <dbReference type="ChEBI" id="CHEBI:15378"/>
        <dbReference type="ChEBI" id="CHEBI:57856"/>
        <dbReference type="ChEBI" id="CHEBI:59789"/>
        <dbReference type="ChEBI" id="CHEBI:85452"/>
        <dbReference type="ChEBI" id="CHEBI:85454"/>
        <dbReference type="EC" id="2.1.1.37"/>
    </reaction>
</comment>
<dbReference type="PRINTS" id="PR00105">
    <property type="entry name" value="C5METTRFRASE"/>
</dbReference>
<evidence type="ECO:0000256" key="1">
    <source>
        <dbReference type="ARBA" id="ARBA00022603"/>
    </source>
</evidence>
<comment type="similarity">
    <text evidence="5 6">Belongs to the class I-like SAM-binding methyltransferase superfamily. C5-methyltransferase family.</text>
</comment>
<dbReference type="CDD" id="cd00315">
    <property type="entry name" value="Cyt_C5_DNA_methylase"/>
    <property type="match status" value="1"/>
</dbReference>
<evidence type="ECO:0000256" key="5">
    <source>
        <dbReference type="PROSITE-ProRule" id="PRU01016"/>
    </source>
</evidence>
<dbReference type="EC" id="2.1.1.37" evidence="7"/>
<dbReference type="RefSeq" id="WP_345724253.1">
    <property type="nucleotide sequence ID" value="NZ_BAABRU010000021.1"/>
</dbReference>
<keyword evidence="4" id="KW-0680">Restriction system</keyword>
<dbReference type="InterPro" id="IPR018117">
    <property type="entry name" value="C5_DNA_meth_AS"/>
</dbReference>
<evidence type="ECO:0000256" key="4">
    <source>
        <dbReference type="ARBA" id="ARBA00022747"/>
    </source>
</evidence>
<dbReference type="PROSITE" id="PS51679">
    <property type="entry name" value="SAM_MT_C5"/>
    <property type="match status" value="1"/>
</dbReference>
<dbReference type="GO" id="GO:0008168">
    <property type="term" value="F:methyltransferase activity"/>
    <property type="evidence" value="ECO:0007669"/>
    <property type="project" value="UniProtKB-KW"/>
</dbReference>
<evidence type="ECO:0000313" key="9">
    <source>
        <dbReference type="Proteomes" id="UP001428290"/>
    </source>
</evidence>
<dbReference type="NCBIfam" id="TIGR00675">
    <property type="entry name" value="dcm"/>
    <property type="match status" value="1"/>
</dbReference>
<dbReference type="Pfam" id="PF00145">
    <property type="entry name" value="DNA_methylase"/>
    <property type="match status" value="1"/>
</dbReference>
<dbReference type="InterPro" id="IPR050390">
    <property type="entry name" value="C5-Methyltransferase"/>
</dbReference>
<dbReference type="Proteomes" id="UP001428290">
    <property type="component" value="Unassembled WGS sequence"/>
</dbReference>
<dbReference type="InterPro" id="IPR029063">
    <property type="entry name" value="SAM-dependent_MTases_sf"/>
</dbReference>
<keyword evidence="1 5" id="KW-0489">Methyltransferase</keyword>